<dbReference type="GO" id="GO:0017128">
    <property type="term" value="F:phospholipid scramblase activity"/>
    <property type="evidence" value="ECO:0007669"/>
    <property type="project" value="InterPro"/>
</dbReference>
<comment type="caution">
    <text evidence="3">The sequence shown here is derived from an EMBL/GenBank/DDBJ whole genome shotgun (WGS) entry which is preliminary data.</text>
</comment>
<evidence type="ECO:0000313" key="3">
    <source>
        <dbReference type="EMBL" id="CAF1003413.1"/>
    </source>
</evidence>
<reference evidence="3" key="1">
    <citation type="submission" date="2021-02" db="EMBL/GenBank/DDBJ databases">
        <authorList>
            <person name="Nowell W R."/>
        </authorList>
    </citation>
    <scope>NUCLEOTIDE SEQUENCE</scope>
    <source>
        <strain evidence="3">Ploen Becks lab</strain>
    </source>
</reference>
<comment type="function">
    <text evidence="2">May mediate accelerated ATP-independent bidirectional transbilayer migration of phospholipids upon binding calcium ions that results in a loss of phospholipid asymmetry in the plasma membrane.</text>
</comment>
<dbReference type="InterPro" id="IPR005552">
    <property type="entry name" value="Scramblase"/>
</dbReference>
<keyword evidence="2" id="KW-0449">Lipoprotein</keyword>
<proteinExistence type="inferred from homology"/>
<dbReference type="AlphaFoldDB" id="A0A814GZ16"/>
<comment type="similarity">
    <text evidence="1 2">Belongs to the phospholipid scramblase family.</text>
</comment>
<feature type="non-terminal residue" evidence="3">
    <location>
        <position position="1"/>
    </location>
</feature>
<evidence type="ECO:0000313" key="4">
    <source>
        <dbReference type="Proteomes" id="UP000663879"/>
    </source>
</evidence>
<gene>
    <name evidence="3" type="ORF">OXX778_LOCUS16527</name>
</gene>
<comment type="cofactor">
    <cofactor evidence="2">
        <name>Ca(2+)</name>
        <dbReference type="ChEBI" id="CHEBI:29108"/>
    </cofactor>
</comment>
<organism evidence="3 4">
    <name type="scientific">Brachionus calyciflorus</name>
    <dbReference type="NCBI Taxonomy" id="104777"/>
    <lineage>
        <taxon>Eukaryota</taxon>
        <taxon>Metazoa</taxon>
        <taxon>Spiralia</taxon>
        <taxon>Gnathifera</taxon>
        <taxon>Rotifera</taxon>
        <taxon>Eurotatoria</taxon>
        <taxon>Monogononta</taxon>
        <taxon>Pseudotrocha</taxon>
        <taxon>Ploima</taxon>
        <taxon>Brachionidae</taxon>
        <taxon>Brachionus</taxon>
    </lineage>
</organism>
<keyword evidence="4" id="KW-1185">Reference proteome</keyword>
<protein>
    <recommendedName>
        <fullName evidence="2">Phospholipid scramblase</fullName>
    </recommendedName>
</protein>
<accession>A0A814GZ16</accession>
<name>A0A814GZ16_9BILA</name>
<evidence type="ECO:0000256" key="2">
    <source>
        <dbReference type="RuleBase" id="RU363116"/>
    </source>
</evidence>
<evidence type="ECO:0000256" key="1">
    <source>
        <dbReference type="ARBA" id="ARBA00005350"/>
    </source>
</evidence>
<dbReference type="Proteomes" id="UP000663879">
    <property type="component" value="Unassembled WGS sequence"/>
</dbReference>
<keyword evidence="2" id="KW-0106">Calcium</keyword>
<keyword evidence="2" id="KW-0564">Palmitate</keyword>
<sequence length="101" mass="11559">MATKTTQPSAADWMLRPDTIIGCPSGLEYLILIDQIIIEQITKLPEEFTQKDTKNDKELKKYCIKNSNGQRVYYALQESRGCCNCFSSEPLNTFFLDSLNK</sequence>
<dbReference type="Pfam" id="PF03803">
    <property type="entry name" value="Scramblase"/>
    <property type="match status" value="1"/>
</dbReference>
<dbReference type="EMBL" id="CAJNOC010003931">
    <property type="protein sequence ID" value="CAF1003413.1"/>
    <property type="molecule type" value="Genomic_DNA"/>
</dbReference>